<feature type="region of interest" description="Disordered" evidence="1">
    <location>
        <begin position="272"/>
        <end position="301"/>
    </location>
</feature>
<dbReference type="AlphaFoldDB" id="A0AAD3HKG4"/>
<dbReference type="EMBL" id="BMAR01000006">
    <property type="protein sequence ID" value="GFR43655.1"/>
    <property type="molecule type" value="Genomic_DNA"/>
</dbReference>
<keyword evidence="3" id="KW-1185">Reference proteome</keyword>
<evidence type="ECO:0000256" key="1">
    <source>
        <dbReference type="SAM" id="MobiDB-lite"/>
    </source>
</evidence>
<feature type="compositionally biased region" description="Low complexity" evidence="1">
    <location>
        <begin position="97"/>
        <end position="106"/>
    </location>
</feature>
<feature type="region of interest" description="Disordered" evidence="1">
    <location>
        <begin position="329"/>
        <end position="354"/>
    </location>
</feature>
<feature type="region of interest" description="Disordered" evidence="1">
    <location>
        <begin position="371"/>
        <end position="442"/>
    </location>
</feature>
<feature type="non-terminal residue" evidence="2">
    <location>
        <position position="1"/>
    </location>
</feature>
<proteinExistence type="predicted"/>
<accession>A0AAD3HKG4</accession>
<organism evidence="2 3">
    <name type="scientific">Astrephomene gubernaculifera</name>
    <dbReference type="NCBI Taxonomy" id="47775"/>
    <lineage>
        <taxon>Eukaryota</taxon>
        <taxon>Viridiplantae</taxon>
        <taxon>Chlorophyta</taxon>
        <taxon>core chlorophytes</taxon>
        <taxon>Chlorophyceae</taxon>
        <taxon>CS clade</taxon>
        <taxon>Chlamydomonadales</taxon>
        <taxon>Astrephomenaceae</taxon>
        <taxon>Astrephomene</taxon>
    </lineage>
</organism>
<feature type="compositionally biased region" description="Low complexity" evidence="1">
    <location>
        <begin position="498"/>
        <end position="507"/>
    </location>
</feature>
<gene>
    <name evidence="2" type="ORF">Agub_g4761</name>
</gene>
<feature type="compositionally biased region" description="Polar residues" evidence="1">
    <location>
        <begin position="541"/>
        <end position="552"/>
    </location>
</feature>
<feature type="compositionally biased region" description="Low complexity" evidence="1">
    <location>
        <begin position="401"/>
        <end position="416"/>
    </location>
</feature>
<name>A0AAD3HKG4_9CHLO</name>
<feature type="region of interest" description="Disordered" evidence="1">
    <location>
        <begin position="39"/>
        <end position="68"/>
    </location>
</feature>
<feature type="non-terminal residue" evidence="2">
    <location>
        <position position="793"/>
    </location>
</feature>
<dbReference type="Proteomes" id="UP001054857">
    <property type="component" value="Unassembled WGS sequence"/>
</dbReference>
<feature type="region of interest" description="Disordered" evidence="1">
    <location>
        <begin position="498"/>
        <end position="556"/>
    </location>
</feature>
<feature type="region of interest" description="Disordered" evidence="1">
    <location>
        <begin position="766"/>
        <end position="793"/>
    </location>
</feature>
<feature type="compositionally biased region" description="Low complexity" evidence="1">
    <location>
        <begin position="329"/>
        <end position="344"/>
    </location>
</feature>
<evidence type="ECO:0000313" key="3">
    <source>
        <dbReference type="Proteomes" id="UP001054857"/>
    </source>
</evidence>
<reference evidence="2 3" key="1">
    <citation type="journal article" date="2021" name="Sci. Rep.">
        <title>Genome sequencing of the multicellular alga Astrephomene provides insights into convergent evolution of germ-soma differentiation.</title>
        <authorList>
            <person name="Yamashita S."/>
            <person name="Yamamoto K."/>
            <person name="Matsuzaki R."/>
            <person name="Suzuki S."/>
            <person name="Yamaguchi H."/>
            <person name="Hirooka S."/>
            <person name="Minakuchi Y."/>
            <person name="Miyagishima S."/>
            <person name="Kawachi M."/>
            <person name="Toyoda A."/>
            <person name="Nozaki H."/>
        </authorList>
    </citation>
    <scope>NUCLEOTIDE SEQUENCE [LARGE SCALE GENOMIC DNA]</scope>
    <source>
        <strain evidence="2 3">NIES-4017</strain>
    </source>
</reference>
<protein>
    <submittedName>
        <fullName evidence="2">Uncharacterized protein</fullName>
    </submittedName>
</protein>
<feature type="compositionally biased region" description="Low complexity" evidence="1">
    <location>
        <begin position="769"/>
        <end position="787"/>
    </location>
</feature>
<feature type="compositionally biased region" description="Low complexity" evidence="1">
    <location>
        <begin position="433"/>
        <end position="442"/>
    </location>
</feature>
<comment type="caution">
    <text evidence="2">The sequence shown here is derived from an EMBL/GenBank/DDBJ whole genome shotgun (WGS) entry which is preliminary data.</text>
</comment>
<feature type="compositionally biased region" description="Basic and acidic residues" evidence="1">
    <location>
        <begin position="146"/>
        <end position="155"/>
    </location>
</feature>
<evidence type="ECO:0000313" key="2">
    <source>
        <dbReference type="EMBL" id="GFR43655.1"/>
    </source>
</evidence>
<sequence>ASSGTLCAACWPTAATGVGMSASLGAGAVASGLPELPQQLQPLGGSARLGGPVPRPECGVAPPAPHAAASLPPEVAVQRLLEAEQEEERGQGRERQGQQQQPQRGPDLPWRSHFVAVRPREAAPRPPRSPRHEVLLRPCPVGEPRLPPRWEEREASGGPTAAASAASRAEVAALAFLAAVERQVEIDGGGGGVPPATHAELGASEAAAAGDRLRQLELGLEPLGAGASWSGWEPAGAGLAGPQLGCEEVGRSTRHEAMRALQERLTEVQAQYEARRRQRRATPRATGSPEAAQAAGSCGPHPPAPPSCMAGGCSAPSTSLRLILSQMATPAHAATPPPTSRRSTGTGGPGVAGLLEGSELLQGEDEWAGAAEQGTAAALTSRASELSLRPTTPVHHAPSTDGDAAPSAAQPAGSSSCEPGAMRPPGRLASSKTGQAGAAGMTGAPAVATGRAEPCSQADMCRELPLCTAQAVPADQAVNTSCAMLINQGPSLRLMRSSLAAPSASSGPPAPLASVQPRPQVEPLPPAADLVPPQHPDSPIRHQTYTVSPNSKQQRERLSTPLLLPYTNPMASPSTSCSSSLVLAPSCSTALMRLHAAAPVAASSCGAAGGGIASNTTTTSSGLLLPGVLALPGASCPAEADEKLRALCEAARALPQLDAMQRLQLWARLEQLMAAQAAGVNAGGLVGAGAGIGAGQRCRSAGRERPGRYDSGGAADNLGGVTEQQLLLEAQEEQRQQGRRAMTSRGPYHRSYSAVRGYAAIWETKQRWGGSSASSVVSSRSGSTGRGARQRAG</sequence>
<feature type="region of interest" description="Disordered" evidence="1">
    <location>
        <begin position="84"/>
        <end position="163"/>
    </location>
</feature>